<dbReference type="Gene3D" id="3.30.70.20">
    <property type="match status" value="1"/>
</dbReference>
<proteinExistence type="predicted"/>
<dbReference type="SMART" id="SM00704">
    <property type="entry name" value="ZnF_CDGSH"/>
    <property type="match status" value="1"/>
</dbReference>
<dbReference type="InterPro" id="IPR042216">
    <property type="entry name" value="MitoNEET_CISD"/>
</dbReference>
<feature type="domain" description="Iron-binding zinc finger CDGSH type" evidence="5">
    <location>
        <begin position="99"/>
        <end position="133"/>
    </location>
</feature>
<reference evidence="6 7" key="1">
    <citation type="submission" date="2016-01" db="EMBL/GenBank/DDBJ databases">
        <title>Genome sequencing of Roseivirga spongicola UST030701-084.</title>
        <authorList>
            <person name="Selvaratnam C."/>
            <person name="Thevarajoo S."/>
            <person name="Goh K.M."/>
            <person name="Ee R."/>
            <person name="Chan K.-G."/>
            <person name="Chong C.S."/>
        </authorList>
    </citation>
    <scope>NUCLEOTIDE SEQUENCE [LARGE SCALE GENOMIC DNA]</scope>
    <source>
        <strain evidence="6 7">UST030701-084</strain>
    </source>
</reference>
<dbReference type="InterPro" id="IPR010693">
    <property type="entry name" value="Divergent_4Fe-4S_mono-cluster"/>
</dbReference>
<dbReference type="AlphaFoldDB" id="A0A150X6C2"/>
<evidence type="ECO:0000256" key="4">
    <source>
        <dbReference type="ARBA" id="ARBA00023014"/>
    </source>
</evidence>
<keyword evidence="1" id="KW-0001">2Fe-2S</keyword>
<keyword evidence="7" id="KW-1185">Reference proteome</keyword>
<dbReference type="GO" id="GO:0051537">
    <property type="term" value="F:2 iron, 2 sulfur cluster binding"/>
    <property type="evidence" value="ECO:0007669"/>
    <property type="project" value="UniProtKB-KW"/>
</dbReference>
<dbReference type="GO" id="GO:0005737">
    <property type="term" value="C:cytoplasm"/>
    <property type="evidence" value="ECO:0007669"/>
    <property type="project" value="UniProtKB-ARBA"/>
</dbReference>
<keyword evidence="2" id="KW-0479">Metal-binding</keyword>
<comment type="caution">
    <text evidence="6">The sequence shown here is derived from an EMBL/GenBank/DDBJ whole genome shotgun (WGS) entry which is preliminary data.</text>
</comment>
<evidence type="ECO:0000259" key="5">
    <source>
        <dbReference type="SMART" id="SM00704"/>
    </source>
</evidence>
<name>A0A150X6C2_9BACT</name>
<dbReference type="GO" id="GO:0046872">
    <property type="term" value="F:metal ion binding"/>
    <property type="evidence" value="ECO:0007669"/>
    <property type="project" value="UniProtKB-KW"/>
</dbReference>
<dbReference type="STRING" id="333140.AWW68_13585"/>
<accession>A0A150X6C2</accession>
<evidence type="ECO:0000313" key="7">
    <source>
        <dbReference type="Proteomes" id="UP000075606"/>
    </source>
</evidence>
<dbReference type="EMBL" id="LRPC01000028">
    <property type="protein sequence ID" value="KYG74299.1"/>
    <property type="molecule type" value="Genomic_DNA"/>
</dbReference>
<protein>
    <recommendedName>
        <fullName evidence="5">Iron-binding zinc finger CDGSH type domain-containing protein</fullName>
    </recommendedName>
</protein>
<evidence type="ECO:0000256" key="1">
    <source>
        <dbReference type="ARBA" id="ARBA00022714"/>
    </source>
</evidence>
<gene>
    <name evidence="6" type="ORF">AWW68_13585</name>
</gene>
<dbReference type="Pfam" id="PF06902">
    <property type="entry name" value="Fer4_19"/>
    <property type="match status" value="1"/>
</dbReference>
<evidence type="ECO:0000256" key="2">
    <source>
        <dbReference type="ARBA" id="ARBA00022723"/>
    </source>
</evidence>
<dbReference type="Gene3D" id="3.40.5.90">
    <property type="entry name" value="CDGSH iron-sulfur domain, mitoNEET-type"/>
    <property type="match status" value="1"/>
</dbReference>
<dbReference type="Proteomes" id="UP000075606">
    <property type="component" value="Unassembled WGS sequence"/>
</dbReference>
<dbReference type="InterPro" id="IPR018967">
    <property type="entry name" value="FeS-contain_CDGSH-typ"/>
</dbReference>
<organism evidence="6 7">
    <name type="scientific">Roseivirga spongicola</name>
    <dbReference type="NCBI Taxonomy" id="333140"/>
    <lineage>
        <taxon>Bacteria</taxon>
        <taxon>Pseudomonadati</taxon>
        <taxon>Bacteroidota</taxon>
        <taxon>Cytophagia</taxon>
        <taxon>Cytophagales</taxon>
        <taxon>Roseivirgaceae</taxon>
        <taxon>Roseivirga</taxon>
    </lineage>
</organism>
<keyword evidence="3" id="KW-0408">Iron</keyword>
<evidence type="ECO:0000256" key="3">
    <source>
        <dbReference type="ARBA" id="ARBA00023004"/>
    </source>
</evidence>
<evidence type="ECO:0000313" key="6">
    <source>
        <dbReference type="EMBL" id="KYG74299.1"/>
    </source>
</evidence>
<keyword evidence="4" id="KW-0411">Iron-sulfur</keyword>
<dbReference type="Pfam" id="PF09360">
    <property type="entry name" value="zf-CDGSH"/>
    <property type="match status" value="1"/>
</dbReference>
<sequence length="133" mass="14792">MEKEYSNGEITVLWKPDLCIHSGICLKGLPKVFNLKQRPWVNINAASSEDIVQLVRECPSKALSIKGVKFKEKQNPEVEVKLIPGGPIIIKGGATVTDRSKTTVFNETVSFCRCKRSGNYPYCDGTHAQPKEN</sequence>